<dbReference type="PROSITE" id="PS51257">
    <property type="entry name" value="PROKAR_LIPOPROTEIN"/>
    <property type="match status" value="1"/>
</dbReference>
<name>A0A1I0SYV0_9SPHI</name>
<dbReference type="RefSeq" id="WP_090981730.1">
    <property type="nucleotide sequence ID" value="NZ_FOJM01000004.1"/>
</dbReference>
<dbReference type="SUPFAM" id="SSF49899">
    <property type="entry name" value="Concanavalin A-like lectins/glucanases"/>
    <property type="match status" value="1"/>
</dbReference>
<gene>
    <name evidence="9" type="ORF">SAMN04488511_104160</name>
</gene>
<keyword evidence="3 6" id="KW-0326">Glycosidase</keyword>
<keyword evidence="2 6" id="KW-0378">Hydrolase</keyword>
<dbReference type="EMBL" id="FOJM01000004">
    <property type="protein sequence ID" value="SFA44650.1"/>
    <property type="molecule type" value="Genomic_DNA"/>
</dbReference>
<dbReference type="Gene3D" id="2.115.10.20">
    <property type="entry name" value="Glycosyl hydrolase domain, family 43"/>
    <property type="match status" value="1"/>
</dbReference>
<dbReference type="InterPro" id="IPR023296">
    <property type="entry name" value="Glyco_hydro_beta-prop_sf"/>
</dbReference>
<comment type="similarity">
    <text evidence="1 6">Belongs to the glycosyl hydrolase 43 family.</text>
</comment>
<dbReference type="PANTHER" id="PTHR42812">
    <property type="entry name" value="BETA-XYLOSIDASE"/>
    <property type="match status" value="1"/>
</dbReference>
<evidence type="ECO:0000256" key="6">
    <source>
        <dbReference type="RuleBase" id="RU361187"/>
    </source>
</evidence>
<dbReference type="Proteomes" id="UP000198836">
    <property type="component" value="Unassembled WGS sequence"/>
</dbReference>
<dbReference type="InterPro" id="IPR006710">
    <property type="entry name" value="Glyco_hydro_43"/>
</dbReference>
<accession>A0A1I0SYV0</accession>
<protein>
    <submittedName>
        <fullName evidence="9">Beta-xylosidase</fullName>
    </submittedName>
</protein>
<evidence type="ECO:0000256" key="5">
    <source>
        <dbReference type="PIRSR" id="PIRSR606710-2"/>
    </source>
</evidence>
<dbReference type="InterPro" id="IPR041542">
    <property type="entry name" value="GH43_C2"/>
</dbReference>
<reference evidence="10" key="1">
    <citation type="submission" date="2016-10" db="EMBL/GenBank/DDBJ databases">
        <authorList>
            <person name="Varghese N."/>
            <person name="Submissions S."/>
        </authorList>
    </citation>
    <scope>NUCLEOTIDE SEQUENCE [LARGE SCALE GENOMIC DNA]</scope>
    <source>
        <strain evidence="10">DSM 18130</strain>
    </source>
</reference>
<dbReference type="Gene3D" id="2.60.120.200">
    <property type="match status" value="1"/>
</dbReference>
<evidence type="ECO:0000256" key="2">
    <source>
        <dbReference type="ARBA" id="ARBA00022801"/>
    </source>
</evidence>
<dbReference type="CDD" id="cd09001">
    <property type="entry name" value="GH43_FsAxh1-like"/>
    <property type="match status" value="1"/>
</dbReference>
<dbReference type="GO" id="GO:0004553">
    <property type="term" value="F:hydrolase activity, hydrolyzing O-glycosyl compounds"/>
    <property type="evidence" value="ECO:0007669"/>
    <property type="project" value="InterPro"/>
</dbReference>
<evidence type="ECO:0000256" key="7">
    <source>
        <dbReference type="SAM" id="SignalP"/>
    </source>
</evidence>
<dbReference type="Pfam" id="PF04616">
    <property type="entry name" value="Glyco_hydro_43"/>
    <property type="match status" value="1"/>
</dbReference>
<dbReference type="OrthoDB" id="9801455at2"/>
<feature type="signal peptide" evidence="7">
    <location>
        <begin position="1"/>
        <end position="23"/>
    </location>
</feature>
<dbReference type="SUPFAM" id="SSF75005">
    <property type="entry name" value="Arabinanase/levansucrase/invertase"/>
    <property type="match status" value="1"/>
</dbReference>
<keyword evidence="7" id="KW-0732">Signal</keyword>
<feature type="site" description="Important for catalytic activity, responsible for pKa modulation of the active site Glu and correct orientation of both the proton donor and substrate" evidence="5">
    <location>
        <position position="148"/>
    </location>
</feature>
<evidence type="ECO:0000256" key="4">
    <source>
        <dbReference type="PIRSR" id="PIRSR606710-1"/>
    </source>
</evidence>
<dbReference type="STRING" id="332999.SAMN04488511_104160"/>
<sequence>MKNLVFYLCVVLLSGLSCFTAHSQSATNPIIFADVPDPSIIRVGKTYYMSSTTMHMSPGLPIMKSADLVNWKMVTYVYDTLANTDQLNLTNGKNDYGRGSWASSLRYHEGRFYVSTFSGTTNKTYIYSTTDIEKGPWKRSAFSPALHDHSLFFENGRVFMVYGAGKIMLAELNADLSGIKTGTSPQVLIENATQVAGNNPGLPAEGSQLFKVKDQYYLFNITWPRNSMRTVIIHKADKLMGPYTGKIGLQDKGVAQGGLISTPEGQWFSYLFRDYGAVGRIPYLVPVKWEQGWPVLGVNSKVPDTLQLAKNQSLIPGIIDSDDFDVKGEEKGLKKVWQWNHNPDHANWSLTKRKGYLTIQTSRIDTSVLSARNTLTQRTVGPRSSAETSIDLKNMKVGDCTGMLLLQKKYGWIGVKSLKEGLFIVVNTVNDTQPTESIKIPLKQQKIYLRVSCDFTDRHDLASFAYSLDGKSWNTVGEKLKMAYTIPHFMGYRFGLFNYATEQIGGHADFDYFHIKVN</sequence>
<evidence type="ECO:0000313" key="9">
    <source>
        <dbReference type="EMBL" id="SFA44650.1"/>
    </source>
</evidence>
<feature type="chain" id="PRO_5011606101" evidence="7">
    <location>
        <begin position="24"/>
        <end position="518"/>
    </location>
</feature>
<keyword evidence="10" id="KW-1185">Reference proteome</keyword>
<dbReference type="AlphaFoldDB" id="A0A1I0SYV0"/>
<dbReference type="PANTHER" id="PTHR42812:SF12">
    <property type="entry name" value="BETA-XYLOSIDASE-RELATED"/>
    <property type="match status" value="1"/>
</dbReference>
<feature type="active site" description="Proton acceptor" evidence="4">
    <location>
        <position position="37"/>
    </location>
</feature>
<evidence type="ECO:0000256" key="1">
    <source>
        <dbReference type="ARBA" id="ARBA00009865"/>
    </source>
</evidence>
<dbReference type="GO" id="GO:0005975">
    <property type="term" value="P:carbohydrate metabolic process"/>
    <property type="evidence" value="ECO:0007669"/>
    <property type="project" value="InterPro"/>
</dbReference>
<dbReference type="InterPro" id="IPR013320">
    <property type="entry name" value="ConA-like_dom_sf"/>
</dbReference>
<feature type="domain" description="Beta-xylosidase C-terminal Concanavalin A-like" evidence="8">
    <location>
        <begin position="322"/>
        <end position="516"/>
    </location>
</feature>
<evidence type="ECO:0000313" key="10">
    <source>
        <dbReference type="Proteomes" id="UP000198836"/>
    </source>
</evidence>
<dbReference type="InterPro" id="IPR051795">
    <property type="entry name" value="Glycosyl_Hydrlase_43"/>
</dbReference>
<proteinExistence type="inferred from homology"/>
<evidence type="ECO:0000256" key="3">
    <source>
        <dbReference type="ARBA" id="ARBA00023295"/>
    </source>
</evidence>
<feature type="active site" description="Proton donor" evidence="4">
    <location>
        <position position="205"/>
    </location>
</feature>
<evidence type="ECO:0000259" key="8">
    <source>
        <dbReference type="Pfam" id="PF17851"/>
    </source>
</evidence>
<dbReference type="Pfam" id="PF17851">
    <property type="entry name" value="GH43_C2"/>
    <property type="match status" value="1"/>
</dbReference>
<organism evidence="9 10">
    <name type="scientific">Pedobacter suwonensis</name>
    <dbReference type="NCBI Taxonomy" id="332999"/>
    <lineage>
        <taxon>Bacteria</taxon>
        <taxon>Pseudomonadati</taxon>
        <taxon>Bacteroidota</taxon>
        <taxon>Sphingobacteriia</taxon>
        <taxon>Sphingobacteriales</taxon>
        <taxon>Sphingobacteriaceae</taxon>
        <taxon>Pedobacter</taxon>
    </lineage>
</organism>